<feature type="domain" description="C-type lectin" evidence="7">
    <location>
        <begin position="761"/>
        <end position="875"/>
    </location>
</feature>
<dbReference type="RefSeq" id="XP_006825727.1">
    <property type="nucleotide sequence ID" value="XM_006825664.1"/>
</dbReference>
<dbReference type="PROSITE" id="PS50041">
    <property type="entry name" value="C_TYPE_LECTIN_2"/>
    <property type="match status" value="1"/>
</dbReference>
<dbReference type="InterPro" id="IPR016186">
    <property type="entry name" value="C-type_lectin-like/link_sf"/>
</dbReference>
<dbReference type="SMART" id="SM00202">
    <property type="entry name" value="SR"/>
    <property type="match status" value="1"/>
</dbReference>
<dbReference type="Proteomes" id="UP000694865">
    <property type="component" value="Unplaced"/>
</dbReference>
<proteinExistence type="predicted"/>
<dbReference type="Gene3D" id="3.10.100.10">
    <property type="entry name" value="Mannose-Binding Protein A, subunit A"/>
    <property type="match status" value="1"/>
</dbReference>
<keyword evidence="9" id="KW-1185">Reference proteome</keyword>
<dbReference type="SUPFAM" id="SSF82895">
    <property type="entry name" value="TSP-1 type 1 repeat"/>
    <property type="match status" value="2"/>
</dbReference>
<keyword evidence="2" id="KW-0964">Secreted</keyword>
<dbReference type="GeneID" id="102807433"/>
<comment type="caution">
    <text evidence="6">Lacks conserved residue(s) required for the propagation of feature annotation.</text>
</comment>
<evidence type="ECO:0000256" key="4">
    <source>
        <dbReference type="ARBA" id="ARBA00022737"/>
    </source>
</evidence>
<dbReference type="InterPro" id="IPR001190">
    <property type="entry name" value="SRCR"/>
</dbReference>
<dbReference type="Gene3D" id="2.20.100.10">
    <property type="entry name" value="Thrombospondin type-1 (TSP1) repeat"/>
    <property type="match status" value="2"/>
</dbReference>
<dbReference type="Pfam" id="PF00530">
    <property type="entry name" value="SRCR"/>
    <property type="match status" value="1"/>
</dbReference>
<evidence type="ECO:0000256" key="6">
    <source>
        <dbReference type="PROSITE-ProRule" id="PRU00196"/>
    </source>
</evidence>
<dbReference type="Pfam" id="PF00059">
    <property type="entry name" value="Lectin_C"/>
    <property type="match status" value="1"/>
</dbReference>
<accession>A0ABM0N0D6</accession>
<dbReference type="InterPro" id="IPR016187">
    <property type="entry name" value="CTDL_fold"/>
</dbReference>
<keyword evidence="3" id="KW-0732">Signal</keyword>
<evidence type="ECO:0000256" key="3">
    <source>
        <dbReference type="ARBA" id="ARBA00022729"/>
    </source>
</evidence>
<evidence type="ECO:0000313" key="9">
    <source>
        <dbReference type="Proteomes" id="UP000694865"/>
    </source>
</evidence>
<dbReference type="InterPro" id="IPR052065">
    <property type="entry name" value="Compl_asym_regulator"/>
</dbReference>
<dbReference type="SMART" id="SM00209">
    <property type="entry name" value="TSP1"/>
    <property type="match status" value="3"/>
</dbReference>
<dbReference type="SUPFAM" id="SSF56436">
    <property type="entry name" value="C-type lectin-like"/>
    <property type="match status" value="1"/>
</dbReference>
<dbReference type="Gene3D" id="3.10.250.10">
    <property type="entry name" value="SRCR-like domain"/>
    <property type="match status" value="1"/>
</dbReference>
<dbReference type="InterPro" id="IPR036383">
    <property type="entry name" value="TSP1_rpt_sf"/>
</dbReference>
<evidence type="ECO:0000256" key="1">
    <source>
        <dbReference type="ARBA" id="ARBA00004613"/>
    </source>
</evidence>
<organism evidence="9 10">
    <name type="scientific">Saccoglossus kowalevskii</name>
    <name type="common">Acorn worm</name>
    <dbReference type="NCBI Taxonomy" id="10224"/>
    <lineage>
        <taxon>Eukaryota</taxon>
        <taxon>Metazoa</taxon>
        <taxon>Hemichordata</taxon>
        <taxon>Enteropneusta</taxon>
        <taxon>Harrimaniidae</taxon>
        <taxon>Saccoglossus</taxon>
    </lineage>
</organism>
<evidence type="ECO:0000256" key="2">
    <source>
        <dbReference type="ARBA" id="ARBA00022525"/>
    </source>
</evidence>
<dbReference type="PROSITE" id="PS00615">
    <property type="entry name" value="C_TYPE_LECTIN_1"/>
    <property type="match status" value="1"/>
</dbReference>
<dbReference type="InterPro" id="IPR018378">
    <property type="entry name" value="C-type_lectin_CS"/>
</dbReference>
<protein>
    <submittedName>
        <fullName evidence="10">Uncharacterized protein LOC102807433</fullName>
    </submittedName>
</protein>
<dbReference type="PROSITE" id="PS50287">
    <property type="entry name" value="SRCR_2"/>
    <property type="match status" value="1"/>
</dbReference>
<dbReference type="CDD" id="cd00037">
    <property type="entry name" value="CLECT"/>
    <property type="match status" value="1"/>
</dbReference>
<dbReference type="InterPro" id="IPR000884">
    <property type="entry name" value="TSP1_rpt"/>
</dbReference>
<keyword evidence="5 6" id="KW-1015">Disulfide bond</keyword>
<feature type="disulfide bond" evidence="6">
    <location>
        <begin position="483"/>
        <end position="493"/>
    </location>
</feature>
<evidence type="ECO:0000259" key="8">
    <source>
        <dbReference type="PROSITE" id="PS50287"/>
    </source>
</evidence>
<evidence type="ECO:0000313" key="10">
    <source>
        <dbReference type="RefSeq" id="XP_006825727.1"/>
    </source>
</evidence>
<reference evidence="10" key="1">
    <citation type="submission" date="2025-08" db="UniProtKB">
        <authorList>
            <consortium name="RefSeq"/>
        </authorList>
    </citation>
    <scope>IDENTIFICATION</scope>
    <source>
        <tissue evidence="10">Testes</tissue>
    </source>
</reference>
<evidence type="ECO:0000259" key="7">
    <source>
        <dbReference type="PROSITE" id="PS50041"/>
    </source>
</evidence>
<dbReference type="Pfam" id="PF00090">
    <property type="entry name" value="TSP_1"/>
    <property type="match status" value="2"/>
</dbReference>
<dbReference type="SMART" id="SM00034">
    <property type="entry name" value="CLECT"/>
    <property type="match status" value="1"/>
</dbReference>
<comment type="subcellular location">
    <subcellularLocation>
        <location evidence="1">Secreted</location>
    </subcellularLocation>
</comment>
<dbReference type="InterPro" id="IPR000436">
    <property type="entry name" value="Sushi_SCR_CCP_dom"/>
</dbReference>
<dbReference type="PANTHER" id="PTHR22906">
    <property type="entry name" value="PROPERDIN"/>
    <property type="match status" value="1"/>
</dbReference>
<dbReference type="PRINTS" id="PR00258">
    <property type="entry name" value="SPERACTRCPTR"/>
</dbReference>
<keyword evidence="4" id="KW-0677">Repeat</keyword>
<name>A0ABM0N0D6_SACKO</name>
<dbReference type="InterPro" id="IPR001304">
    <property type="entry name" value="C-type_lectin-like"/>
</dbReference>
<feature type="domain" description="SRCR" evidence="8">
    <location>
        <begin position="411"/>
        <end position="515"/>
    </location>
</feature>
<sequence>MTTGLKAPGPLQLESNIHENYKNWLRAYAYGIYAIASGVTTKNEKVQCNVFLHVAGYAAQEKNPGEIFDTFFTELRQKVKDCEYNTLKNSLLCDRVVCGIRNESVREKLLQTEDLTLEKAVNICCLSEISASQLKTPEASVHAVKQNGRFYRHRAQRPVKTRFQDNDEKSIARDSKKCGHCGGPFHANRAKCPAYGKECLYCHKLGHFRSVCKSRSRFNKRKSFSHKVNDIDTSHLSNSDDDIAGVQLFMDESIQHSTDPPRRIPYAIRNQVKAELDRMQEIGVIVQETEPTPWVNMLDNEWGMWQSWSDCSVSCNAGYQTKTRKCERKAGGGDDCDGASIEYRKCETQLCPLWSTWSWSPCTPRKNGITVFDGTRTRQRECLGGKPNVDKGCIGNTEETVECHVRYYESIRLVGSSVLGQGRVEVYSEDAGLWGTICDDYWSIQNTDVVCRELGLGKALYGPGNFIITPEYRRPILITDVHCTGNETSLAYCSYGNALDAHVCTNQQDVVVFCAVDGGWGKWSAWSDNLVDCGWGNRTRTRLCDNPLPQDGGMPCIGNDMESIQSRNWAGFCDCSDLGMIEHGNVSGGIAHGDRRNFQCDDGYTLVVEITAQWKDAYPIDPIITTPSTDLSTLDTTSCIRPEDNNGIFSGPQIVAHKQNTTLTCNPMYETETSVLQCFDGVWKGEMSKTRCMKSCTRPTDDNGVYSGPRTVTHKGTTTLTCNPHFSTEKSSLQCKNGVWKGKLKQVICQTICEVYMERPQTKNTYCLMNKAMKWGDASTYCGDRGGHLLTINGKKEQNFIMGHFTANVHAPYWISLNDLEEEGQFAWHGSIKLGKYNNWKTKPKIDKSKNCVQINIGGKWQNNGCKNEINLICENEAT</sequence>
<dbReference type="PROSITE" id="PS50092">
    <property type="entry name" value="TSP1"/>
    <property type="match status" value="2"/>
</dbReference>
<dbReference type="SMART" id="SM00032">
    <property type="entry name" value="CCP"/>
    <property type="match status" value="3"/>
</dbReference>
<dbReference type="InterPro" id="IPR036772">
    <property type="entry name" value="SRCR-like_dom_sf"/>
</dbReference>
<gene>
    <name evidence="10" type="primary">LOC102807433</name>
</gene>
<dbReference type="PANTHER" id="PTHR22906:SF43">
    <property type="entry name" value="PROPERDIN"/>
    <property type="match status" value="1"/>
</dbReference>
<evidence type="ECO:0000256" key="5">
    <source>
        <dbReference type="ARBA" id="ARBA00023157"/>
    </source>
</evidence>
<dbReference type="SUPFAM" id="SSF56487">
    <property type="entry name" value="SRCR-like"/>
    <property type="match status" value="1"/>
</dbReference>